<evidence type="ECO:0000259" key="2">
    <source>
        <dbReference type="Pfam" id="PF00850"/>
    </source>
</evidence>
<dbReference type="Proteomes" id="UP000054705">
    <property type="component" value="Unassembled WGS sequence"/>
</dbReference>
<feature type="domain" description="Histone deacetylase" evidence="2">
    <location>
        <begin position="168"/>
        <end position="242"/>
    </location>
</feature>
<dbReference type="PANTHER" id="PTHR10625">
    <property type="entry name" value="HISTONE DEACETYLASE HDAC1-RELATED"/>
    <property type="match status" value="1"/>
</dbReference>
<comment type="caution">
    <text evidence="3">The sequence shown here is derived from an EMBL/GenBank/DDBJ whole genome shotgun (WGS) entry which is preliminary data.</text>
</comment>
<dbReference type="InterPro" id="IPR023801">
    <property type="entry name" value="His_deacetylse_dom"/>
</dbReference>
<accession>A0A124FZ33</accession>
<name>A0A124FZ33_9FIRM</name>
<dbReference type="PRINTS" id="PR01270">
    <property type="entry name" value="HDASUPER"/>
</dbReference>
<dbReference type="InterPro" id="IPR000286">
    <property type="entry name" value="HDACs"/>
</dbReference>
<gene>
    <name evidence="3" type="ORF">XD97_0272</name>
</gene>
<dbReference type="AlphaFoldDB" id="A0A124FZ33"/>
<evidence type="ECO:0000313" key="4">
    <source>
        <dbReference type="Proteomes" id="UP000054705"/>
    </source>
</evidence>
<dbReference type="PANTHER" id="PTHR10625:SF10">
    <property type="entry name" value="HISTONE DEACETYLASE HDAC1"/>
    <property type="match status" value="1"/>
</dbReference>
<sequence length="244" mass="27441">MKIIYHENFKLVYDYDPAAARGRMECIVEELQDAYEFIEPQPAQESDILLIHGEEFLNWVQSKPMIYELALLSAGGAITAAHLAARGEPAFALIRPPGHHAGRNNTWGFCWFNNVAIAVEKLRRQGLVNKVLIVDIDLHFGDGTSNIFEDVPEVFYYHLYGLNGLEECLKFYKECDLVAISAGFDMHKKDWGLLLSTEDYTTIGKMIAAYARRVCGGRVFAVLEGGYNHRVLGKNVKALLQGLD</sequence>
<comment type="similarity">
    <text evidence="1">Belongs to the histone deacetylase family.</text>
</comment>
<dbReference type="InterPro" id="IPR037138">
    <property type="entry name" value="His_deacetylse_dom_sf"/>
</dbReference>
<dbReference type="SUPFAM" id="SSF52768">
    <property type="entry name" value="Arginase/deacetylase"/>
    <property type="match status" value="1"/>
</dbReference>
<reference evidence="4" key="1">
    <citation type="journal article" date="2015" name="MBio">
        <title>Genome-Resolved Metagenomic Analysis Reveals Roles for Candidate Phyla and Other Microbial Community Members in Biogeochemical Transformations in Oil Reservoirs.</title>
        <authorList>
            <person name="Hu P."/>
            <person name="Tom L."/>
            <person name="Singh A."/>
            <person name="Thomas B.C."/>
            <person name="Baker B.J."/>
            <person name="Piceno Y.M."/>
            <person name="Andersen G.L."/>
            <person name="Banfield J.F."/>
        </authorList>
    </citation>
    <scope>NUCLEOTIDE SEQUENCE [LARGE SCALE GENOMIC DNA]</scope>
</reference>
<dbReference type="GO" id="GO:0040029">
    <property type="term" value="P:epigenetic regulation of gene expression"/>
    <property type="evidence" value="ECO:0007669"/>
    <property type="project" value="TreeGrafter"/>
</dbReference>
<evidence type="ECO:0000313" key="3">
    <source>
        <dbReference type="EMBL" id="KUK83081.1"/>
    </source>
</evidence>
<dbReference type="GO" id="GO:0004407">
    <property type="term" value="F:histone deacetylase activity"/>
    <property type="evidence" value="ECO:0007669"/>
    <property type="project" value="TreeGrafter"/>
</dbReference>
<dbReference type="EMBL" id="LGGS01000049">
    <property type="protein sequence ID" value="KUK83081.1"/>
    <property type="molecule type" value="Genomic_DNA"/>
</dbReference>
<proteinExistence type="inferred from homology"/>
<evidence type="ECO:0000256" key="1">
    <source>
        <dbReference type="ARBA" id="ARBA00005947"/>
    </source>
</evidence>
<feature type="domain" description="Histone deacetylase" evidence="2">
    <location>
        <begin position="23"/>
        <end position="161"/>
    </location>
</feature>
<dbReference type="InterPro" id="IPR023696">
    <property type="entry name" value="Ureohydrolase_dom_sf"/>
</dbReference>
<organism evidence="3 4">
    <name type="scientific">Pelotomaculum thermopropionicum</name>
    <dbReference type="NCBI Taxonomy" id="110500"/>
    <lineage>
        <taxon>Bacteria</taxon>
        <taxon>Bacillati</taxon>
        <taxon>Bacillota</taxon>
        <taxon>Clostridia</taxon>
        <taxon>Eubacteriales</taxon>
        <taxon>Desulfotomaculaceae</taxon>
        <taxon>Pelotomaculum</taxon>
    </lineage>
</organism>
<dbReference type="Gene3D" id="3.40.800.20">
    <property type="entry name" value="Histone deacetylase domain"/>
    <property type="match status" value="2"/>
</dbReference>
<protein>
    <submittedName>
        <fullName evidence="3">Deacetylase</fullName>
    </submittedName>
</protein>
<dbReference type="Pfam" id="PF00850">
    <property type="entry name" value="Hist_deacetyl"/>
    <property type="match status" value="2"/>
</dbReference>